<dbReference type="PROSITE" id="PS50109">
    <property type="entry name" value="HIS_KIN"/>
    <property type="match status" value="1"/>
</dbReference>
<dbReference type="InterPro" id="IPR000700">
    <property type="entry name" value="PAS-assoc_C"/>
</dbReference>
<feature type="domain" description="PAC" evidence="10">
    <location>
        <begin position="456"/>
        <end position="508"/>
    </location>
</feature>
<sequence>MNFISRCVFKNKFPFFHLCLLIAFFLPSLPLLSAFPQKEVHNRQILIIQAGYEGYPWTDSQHKGIQDVFSSVPEPTDLFFEYIDSKRNHGVTYFKNLQKFWEIKYSNQHIDLIITCDNQAYEFFLKNRSALFQDTPLVFAGVNRFDSASLKGKKLITGIVEENDLEATVEIALHLHPRTKKIVFIIPGAQSYRLQWVKDLPARYREEVEQVILTVKELGEIDRELDALGPDIIAILLHNVVSRDGIYMPVQKFVVHLAENRPFPIYALWDSTLGRGIVGGKLVNGELQGREVAKLALKILRGTSVSELPVIEIPNQYMFDWQQLQRFNVDLSDLPAEAVVINRPISFYVQNKRLVQMTLSGISLLLLLVIFLTTALIYLKKAQNKVLLSDEILEQMPEAIVLTDLDGNIEKWLGRAEEIFGYSESECLGRVLAFNQPLELNITEQIEAGLKEKGRFLGEISCLRKDGRAVPIEVTATRVFSRSGIVVGTISILQDITERRRAKEFLRVSEVRFRKMVAKSPMPTILTDQNQDLIFVNDKFTELFGYRLEDIDTEKKWWESAYPDANYRKMVKNIWRIAIKRAVADDRDIEVQEWDLTTRDGRVSRCEFYMVPIEEQSLIVINDISQRIRDASEKNKLEMQLQQAQKMEAIGTLAGGIAHDFNNILAVILGYAELAKDEVPANSVIEKDLDQVIVGGNRAKELVKQILAFSRQEKVERLPMKVQVLLKEAMRMLRPSLPSTIEIQTEIDPLCGFILADPTQVHQIIMNLCTNANHAMDKSGGRLHIELKRISIDEENEHSSLRSGDYVVLVVADTGKGIAPDNIGKIFEPYFTTKEIGKGTGMGLATIHGIIREYGGRIDVVSVPGHGAAFSVYFPVITAVETTENAVIKETPQGSGRILLIDDEELLLTVGKKVLERLGYRVTTKSSSLEALAIFKERPDAFDAIITDQTMPDMFGSDLAQEILKIRADIPIILCTGYSDQFDTDMAHSLGIREFVLKPLTKVTLANLLSGVLGGQQE</sequence>
<dbReference type="eggNOG" id="COG4191">
    <property type="taxonomic scope" value="Bacteria"/>
</dbReference>
<reference evidence="12" key="1">
    <citation type="journal article" date="2004" name="Environ. Microbiol.">
        <title>The genome of Desulfotalea psychrophila, a sulfate-reducing bacterium from permanently cold Arctic sediments.</title>
        <authorList>
            <person name="Rabus R."/>
            <person name="Ruepp A."/>
            <person name="Frickey T."/>
            <person name="Rattei T."/>
            <person name="Fartmann B."/>
            <person name="Stark M."/>
            <person name="Bauer M."/>
            <person name="Zibat A."/>
            <person name="Lombardot T."/>
            <person name="Becker I."/>
            <person name="Amann J."/>
            <person name="Gellner K."/>
            <person name="Teeling H."/>
            <person name="Leuschner W.D."/>
            <person name="Gloeckner F.-O."/>
            <person name="Lupas A.N."/>
            <person name="Amann R."/>
            <person name="Klenk H.-P."/>
        </authorList>
    </citation>
    <scope>NUCLEOTIDE SEQUENCE [LARGE SCALE GENOMIC DNA]</scope>
    <source>
        <strain evidence="12">DSM 12343 / LSv54</strain>
    </source>
</reference>
<dbReference type="InterPro" id="IPR003661">
    <property type="entry name" value="HisK_dim/P_dom"/>
</dbReference>
<dbReference type="CDD" id="cd00082">
    <property type="entry name" value="HisKA"/>
    <property type="match status" value="1"/>
</dbReference>
<dbReference type="InterPro" id="IPR001610">
    <property type="entry name" value="PAC"/>
</dbReference>
<evidence type="ECO:0000256" key="3">
    <source>
        <dbReference type="ARBA" id="ARBA00022553"/>
    </source>
</evidence>
<dbReference type="SUPFAM" id="SSF47384">
    <property type="entry name" value="Homodimeric domain of signal transducing histidine kinase"/>
    <property type="match status" value="1"/>
</dbReference>
<name>Q6ALX1_DESPS</name>
<dbReference type="KEGG" id="dps:DP1925"/>
<evidence type="ECO:0000256" key="1">
    <source>
        <dbReference type="ARBA" id="ARBA00000085"/>
    </source>
</evidence>
<dbReference type="Gene3D" id="3.40.50.2300">
    <property type="match status" value="1"/>
</dbReference>
<dbReference type="AlphaFoldDB" id="Q6ALX1"/>
<dbReference type="InterPro" id="IPR003594">
    <property type="entry name" value="HATPase_dom"/>
</dbReference>
<feature type="domain" description="Histidine kinase" evidence="7">
    <location>
        <begin position="656"/>
        <end position="878"/>
    </location>
</feature>
<dbReference type="OrthoDB" id="5487437at2"/>
<dbReference type="SUPFAM" id="SSF55785">
    <property type="entry name" value="PYP-like sensor domain (PAS domain)"/>
    <property type="match status" value="2"/>
</dbReference>
<dbReference type="InterPro" id="IPR004358">
    <property type="entry name" value="Sig_transdc_His_kin-like_C"/>
</dbReference>
<dbReference type="Pfam" id="PF00072">
    <property type="entry name" value="Response_reg"/>
    <property type="match status" value="1"/>
</dbReference>
<dbReference type="eggNOG" id="COG2984">
    <property type="taxonomic scope" value="Bacteria"/>
</dbReference>
<proteinExistence type="predicted"/>
<feature type="modified residue" description="4-aspartylphosphate" evidence="4">
    <location>
        <position position="948"/>
    </location>
</feature>
<feature type="chain" id="PRO_5004270571" description="histidine kinase" evidence="6">
    <location>
        <begin position="34"/>
        <end position="1018"/>
    </location>
</feature>
<evidence type="ECO:0000313" key="11">
    <source>
        <dbReference type="EMBL" id="CAG36654.1"/>
    </source>
</evidence>
<dbReference type="eggNOG" id="COG4753">
    <property type="taxonomic scope" value="Bacteria"/>
</dbReference>
<evidence type="ECO:0000313" key="12">
    <source>
        <dbReference type="Proteomes" id="UP000000602"/>
    </source>
</evidence>
<dbReference type="Pfam" id="PF02518">
    <property type="entry name" value="HATPase_c"/>
    <property type="match status" value="1"/>
</dbReference>
<keyword evidence="3 4" id="KW-0597">Phosphoprotein</keyword>
<dbReference type="Pfam" id="PF00512">
    <property type="entry name" value="HisKA"/>
    <property type="match status" value="1"/>
</dbReference>
<evidence type="ECO:0000256" key="2">
    <source>
        <dbReference type="ARBA" id="ARBA00012438"/>
    </source>
</evidence>
<evidence type="ECO:0000256" key="4">
    <source>
        <dbReference type="PROSITE-ProRule" id="PRU00169"/>
    </source>
</evidence>
<feature type="signal peptide" evidence="6">
    <location>
        <begin position="1"/>
        <end position="33"/>
    </location>
</feature>
<dbReference type="SMART" id="SM00388">
    <property type="entry name" value="HisKA"/>
    <property type="match status" value="1"/>
</dbReference>
<evidence type="ECO:0000259" key="7">
    <source>
        <dbReference type="PROSITE" id="PS50109"/>
    </source>
</evidence>
<dbReference type="SMART" id="SM00086">
    <property type="entry name" value="PAC"/>
    <property type="match status" value="2"/>
</dbReference>
<feature type="transmembrane region" description="Helical" evidence="5">
    <location>
        <begin position="354"/>
        <end position="379"/>
    </location>
</feature>
<dbReference type="InterPro" id="IPR011006">
    <property type="entry name" value="CheY-like_superfamily"/>
</dbReference>
<feature type="domain" description="PAS" evidence="9">
    <location>
        <begin position="391"/>
        <end position="430"/>
    </location>
</feature>
<keyword evidence="5" id="KW-0812">Transmembrane</keyword>
<dbReference type="Pfam" id="PF13188">
    <property type="entry name" value="PAS_8"/>
    <property type="match status" value="1"/>
</dbReference>
<dbReference type="SUPFAM" id="SSF52172">
    <property type="entry name" value="CheY-like"/>
    <property type="match status" value="1"/>
</dbReference>
<dbReference type="EMBL" id="CR522870">
    <property type="protein sequence ID" value="CAG36654.1"/>
    <property type="molecule type" value="Genomic_DNA"/>
</dbReference>
<dbReference type="Pfam" id="PF04392">
    <property type="entry name" value="ABC_sub_bind"/>
    <property type="match status" value="1"/>
</dbReference>
<accession>Q6ALX1</accession>
<feature type="domain" description="Response regulatory" evidence="8">
    <location>
        <begin position="897"/>
        <end position="1013"/>
    </location>
</feature>
<dbReference type="STRING" id="177439.DP1925"/>
<dbReference type="InterPro" id="IPR036097">
    <property type="entry name" value="HisK_dim/P_sf"/>
</dbReference>
<dbReference type="PANTHER" id="PTHR43065">
    <property type="entry name" value="SENSOR HISTIDINE KINASE"/>
    <property type="match status" value="1"/>
</dbReference>
<dbReference type="CDD" id="cd00130">
    <property type="entry name" value="PAS"/>
    <property type="match status" value="2"/>
</dbReference>
<comment type="catalytic activity">
    <reaction evidence="1">
        <text>ATP + protein L-histidine = ADP + protein N-phospho-L-histidine.</text>
        <dbReference type="EC" id="2.7.13.3"/>
    </reaction>
</comment>
<dbReference type="SMART" id="SM00091">
    <property type="entry name" value="PAS"/>
    <property type="match status" value="2"/>
</dbReference>
<dbReference type="CDD" id="cd17546">
    <property type="entry name" value="REC_hyHK_CKI1_RcsC-like"/>
    <property type="match status" value="1"/>
</dbReference>
<protein>
    <recommendedName>
        <fullName evidence="2">histidine kinase</fullName>
        <ecNumber evidence="2">2.7.13.3</ecNumber>
    </recommendedName>
</protein>
<dbReference type="EC" id="2.7.13.3" evidence="2"/>
<dbReference type="SMART" id="SM00387">
    <property type="entry name" value="HATPase_c"/>
    <property type="match status" value="1"/>
</dbReference>
<dbReference type="PROSITE" id="PS50113">
    <property type="entry name" value="PAC"/>
    <property type="match status" value="1"/>
</dbReference>
<dbReference type="SMART" id="SM00448">
    <property type="entry name" value="REC"/>
    <property type="match status" value="1"/>
</dbReference>
<dbReference type="PROSITE" id="PS50110">
    <property type="entry name" value="RESPONSE_REGULATORY"/>
    <property type="match status" value="1"/>
</dbReference>
<dbReference type="Gene3D" id="3.30.450.20">
    <property type="entry name" value="PAS domain"/>
    <property type="match status" value="2"/>
</dbReference>
<keyword evidence="12" id="KW-1185">Reference proteome</keyword>
<dbReference type="InterPro" id="IPR007487">
    <property type="entry name" value="ABC_transpt-TYRBP-like"/>
</dbReference>
<dbReference type="InterPro" id="IPR035965">
    <property type="entry name" value="PAS-like_dom_sf"/>
</dbReference>
<dbReference type="HOGENOM" id="CLU_000445_89_20_7"/>
<feature type="domain" description="PAS" evidence="9">
    <location>
        <begin position="509"/>
        <end position="551"/>
    </location>
</feature>
<organism evidence="11 12">
    <name type="scientific">Desulfotalea psychrophila (strain LSv54 / DSM 12343)</name>
    <dbReference type="NCBI Taxonomy" id="177439"/>
    <lineage>
        <taxon>Bacteria</taxon>
        <taxon>Pseudomonadati</taxon>
        <taxon>Thermodesulfobacteriota</taxon>
        <taxon>Desulfobulbia</taxon>
        <taxon>Desulfobulbales</taxon>
        <taxon>Desulfocapsaceae</taxon>
        <taxon>Desulfotalea</taxon>
    </lineage>
</organism>
<dbReference type="Gene3D" id="3.30.565.10">
    <property type="entry name" value="Histidine kinase-like ATPase, C-terminal domain"/>
    <property type="match status" value="1"/>
</dbReference>
<evidence type="ECO:0000259" key="8">
    <source>
        <dbReference type="PROSITE" id="PS50110"/>
    </source>
</evidence>
<dbReference type="GO" id="GO:0000155">
    <property type="term" value="F:phosphorelay sensor kinase activity"/>
    <property type="evidence" value="ECO:0007669"/>
    <property type="project" value="InterPro"/>
</dbReference>
<dbReference type="PRINTS" id="PR00344">
    <property type="entry name" value="BCTRLSENSOR"/>
</dbReference>
<keyword evidence="6" id="KW-0732">Signal</keyword>
<evidence type="ECO:0000256" key="6">
    <source>
        <dbReference type="SAM" id="SignalP"/>
    </source>
</evidence>
<gene>
    <name evidence="11" type="ordered locus">DP1925</name>
</gene>
<dbReference type="InterPro" id="IPR001789">
    <property type="entry name" value="Sig_transdc_resp-reg_receiver"/>
</dbReference>
<dbReference type="InterPro" id="IPR036890">
    <property type="entry name" value="HATPase_C_sf"/>
</dbReference>
<evidence type="ECO:0000256" key="5">
    <source>
        <dbReference type="SAM" id="Phobius"/>
    </source>
</evidence>
<dbReference type="InterPro" id="IPR005467">
    <property type="entry name" value="His_kinase_dom"/>
</dbReference>
<evidence type="ECO:0000259" key="9">
    <source>
        <dbReference type="PROSITE" id="PS50112"/>
    </source>
</evidence>
<dbReference type="InterPro" id="IPR000014">
    <property type="entry name" value="PAS"/>
</dbReference>
<dbReference type="Gene3D" id="1.10.287.130">
    <property type="match status" value="1"/>
</dbReference>
<dbReference type="PROSITE" id="PS50112">
    <property type="entry name" value="PAS"/>
    <property type="match status" value="2"/>
</dbReference>
<dbReference type="RefSeq" id="WP_011189166.1">
    <property type="nucleotide sequence ID" value="NC_006138.1"/>
</dbReference>
<keyword evidence="5" id="KW-0472">Membrane</keyword>
<dbReference type="NCBIfam" id="TIGR00229">
    <property type="entry name" value="sensory_box"/>
    <property type="match status" value="2"/>
</dbReference>
<keyword evidence="5" id="KW-1133">Transmembrane helix</keyword>
<dbReference type="PANTHER" id="PTHR43065:SF42">
    <property type="entry name" value="TWO-COMPONENT SENSOR PPRA"/>
    <property type="match status" value="1"/>
</dbReference>
<dbReference type="SUPFAM" id="SSF55874">
    <property type="entry name" value="ATPase domain of HSP90 chaperone/DNA topoisomerase II/histidine kinase"/>
    <property type="match status" value="1"/>
</dbReference>
<dbReference type="Proteomes" id="UP000000602">
    <property type="component" value="Chromosome"/>
</dbReference>
<evidence type="ECO:0000259" key="10">
    <source>
        <dbReference type="PROSITE" id="PS50113"/>
    </source>
</evidence>
<dbReference type="Pfam" id="PF13426">
    <property type="entry name" value="PAS_9"/>
    <property type="match status" value="1"/>
</dbReference>